<dbReference type="PANTHER" id="PTHR44427">
    <property type="entry name" value="CARCINOEMBRYONIC ANTIGEN-RELATED CELL ADHESION MOLECULE 19"/>
    <property type="match status" value="1"/>
</dbReference>
<evidence type="ECO:0000313" key="9">
    <source>
        <dbReference type="Proteomes" id="UP001623349"/>
    </source>
</evidence>
<comment type="caution">
    <text evidence="8">The sequence shown here is derived from an EMBL/GenBank/DDBJ whole genome shotgun (WGS) entry which is preliminary data.</text>
</comment>
<protein>
    <submittedName>
        <fullName evidence="8">CEA-related cell adhesion molecule 1</fullName>
    </submittedName>
</protein>
<feature type="domain" description="Ig-like" evidence="7">
    <location>
        <begin position="280"/>
        <end position="366"/>
    </location>
</feature>
<dbReference type="Proteomes" id="UP001623349">
    <property type="component" value="Unassembled WGS sequence"/>
</dbReference>
<evidence type="ECO:0000256" key="6">
    <source>
        <dbReference type="SAM" id="Phobius"/>
    </source>
</evidence>
<keyword evidence="6" id="KW-1133">Transmembrane helix</keyword>
<keyword evidence="9" id="KW-1185">Reference proteome</keyword>
<proteinExistence type="inferred from homology"/>
<dbReference type="InterPro" id="IPR007110">
    <property type="entry name" value="Ig-like_dom"/>
</dbReference>
<comment type="similarity">
    <text evidence="4">Belongs to the immunoglobulin superfamily. CEA family.</text>
</comment>
<feature type="domain" description="Ig-like" evidence="7">
    <location>
        <begin position="194"/>
        <end position="274"/>
    </location>
</feature>
<dbReference type="InterPro" id="IPR013106">
    <property type="entry name" value="Ig_V-set"/>
</dbReference>
<dbReference type="Pfam" id="PF07686">
    <property type="entry name" value="V-set"/>
    <property type="match status" value="1"/>
</dbReference>
<dbReference type="Gene3D" id="2.60.40.10">
    <property type="entry name" value="Immunoglobulins"/>
    <property type="match status" value="3"/>
</dbReference>
<dbReference type="EMBL" id="BAAFST010000007">
    <property type="protein sequence ID" value="GAB1291716.1"/>
    <property type="molecule type" value="Genomic_DNA"/>
</dbReference>
<evidence type="ECO:0000313" key="8">
    <source>
        <dbReference type="EMBL" id="GAB1291716.1"/>
    </source>
</evidence>
<dbReference type="CDD" id="cd05774">
    <property type="entry name" value="IgV_CEACAM_D1"/>
    <property type="match status" value="1"/>
</dbReference>
<sequence>MASLLTIWGVPAATTEPTIESVPPAVLEGKDVLLLAHDLPDAPFAYQWFRGKRSVDKDLIIAYETKSQETKEGTLYSGRETLYPNGSLMLQNVTLKQSGIYSLNIRSADDQKAAFVEVFVYPLLSKPSIRSNRTTAVEGQDTVELTCEPSFRKTTYLWFLNVSRHFSGRYECEVKNPLSAFRSDPFTLDVFYGPDTPEIFPPHKYFEEGRSMWLSCQTVSHPKAHYSWNVNGEPWNSRQEVSIHQVSISNNGLYTCLANNPATGRNNSKVKEVVIVEKLPKPHIQVKSETVLEHHLVDLTCVSENTGVSIWWTFNNQKLKATDRVSFSWNNRRLTIDPVTKEDAGAYQCEVSSPLDSRQSDPVNLAVLYQPSKRSRLSPLLLAGMAAEVLAGLAILGGLMYFAFFKRLDHRESHTGIRREERKKRKRAKEQYRKARSNSILMRTSRHGRPGRSAQQALQQATPAATRRRLPASALPAAAPSHASQALDQRGLSTLCSGDSSRFFPQAAGSNDNSAHELRMTSNTLSRTSTPSNPTSRLQPPG</sequence>
<feature type="region of interest" description="Disordered" evidence="5">
    <location>
        <begin position="500"/>
        <end position="542"/>
    </location>
</feature>
<dbReference type="InterPro" id="IPR036179">
    <property type="entry name" value="Ig-like_dom_sf"/>
</dbReference>
<dbReference type="PANTHER" id="PTHR44427:SF1">
    <property type="entry name" value="CARCINOEMBRYONIC ANTIGEN-RELATED CELL ADHESION MOLECULE 1"/>
    <property type="match status" value="1"/>
</dbReference>
<dbReference type="Pfam" id="PF13895">
    <property type="entry name" value="Ig_2"/>
    <property type="match status" value="1"/>
</dbReference>
<organism evidence="8 9">
    <name type="scientific">Apodemus speciosus</name>
    <name type="common">Large Japanese field mouse</name>
    <dbReference type="NCBI Taxonomy" id="105296"/>
    <lineage>
        <taxon>Eukaryota</taxon>
        <taxon>Metazoa</taxon>
        <taxon>Chordata</taxon>
        <taxon>Craniata</taxon>
        <taxon>Vertebrata</taxon>
        <taxon>Euteleostomi</taxon>
        <taxon>Mammalia</taxon>
        <taxon>Eutheria</taxon>
        <taxon>Euarchontoglires</taxon>
        <taxon>Glires</taxon>
        <taxon>Rodentia</taxon>
        <taxon>Myomorpha</taxon>
        <taxon>Muroidea</taxon>
        <taxon>Muridae</taxon>
        <taxon>Murinae</taxon>
        <taxon>Apodemus</taxon>
    </lineage>
</organism>
<accession>A0ABQ0EY35</accession>
<evidence type="ECO:0000256" key="1">
    <source>
        <dbReference type="ARBA" id="ARBA00022729"/>
    </source>
</evidence>
<evidence type="ECO:0000256" key="3">
    <source>
        <dbReference type="ARBA" id="ARBA00023319"/>
    </source>
</evidence>
<dbReference type="InterPro" id="IPR050831">
    <property type="entry name" value="CEA_cell_adhesion"/>
</dbReference>
<evidence type="ECO:0000256" key="2">
    <source>
        <dbReference type="ARBA" id="ARBA00023180"/>
    </source>
</evidence>
<reference evidence="8 9" key="1">
    <citation type="submission" date="2024-08" db="EMBL/GenBank/DDBJ databases">
        <title>The draft genome of Apodemus speciosus.</title>
        <authorList>
            <person name="Nabeshima K."/>
            <person name="Suzuki S."/>
            <person name="Onuma M."/>
        </authorList>
    </citation>
    <scope>NUCLEOTIDE SEQUENCE [LARGE SCALE GENOMIC DNA]</scope>
    <source>
        <strain evidence="8">IB14-021</strain>
    </source>
</reference>
<dbReference type="Pfam" id="PF13927">
    <property type="entry name" value="Ig_3"/>
    <property type="match status" value="1"/>
</dbReference>
<feature type="region of interest" description="Disordered" evidence="5">
    <location>
        <begin position="415"/>
        <end position="486"/>
    </location>
</feature>
<dbReference type="InterPro" id="IPR013783">
    <property type="entry name" value="Ig-like_fold"/>
</dbReference>
<dbReference type="SUPFAM" id="SSF48726">
    <property type="entry name" value="Immunoglobulin"/>
    <property type="match status" value="4"/>
</dbReference>
<dbReference type="InterPro" id="IPR003598">
    <property type="entry name" value="Ig_sub2"/>
</dbReference>
<dbReference type="PROSITE" id="PS50835">
    <property type="entry name" value="IG_LIKE"/>
    <property type="match status" value="3"/>
</dbReference>
<dbReference type="SMART" id="SM00408">
    <property type="entry name" value="IGc2"/>
    <property type="match status" value="2"/>
</dbReference>
<name>A0ABQ0EY35_APOSI</name>
<keyword evidence="1" id="KW-0732">Signal</keyword>
<keyword evidence="2" id="KW-0325">Glycoprotein</keyword>
<dbReference type="InterPro" id="IPR003599">
    <property type="entry name" value="Ig_sub"/>
</dbReference>
<feature type="compositionally biased region" description="Low complexity" evidence="5">
    <location>
        <begin position="453"/>
        <end position="486"/>
    </location>
</feature>
<keyword evidence="3" id="KW-0393">Immunoglobulin domain</keyword>
<feature type="transmembrane region" description="Helical" evidence="6">
    <location>
        <begin position="380"/>
        <end position="404"/>
    </location>
</feature>
<evidence type="ECO:0000259" key="7">
    <source>
        <dbReference type="PROSITE" id="PS50835"/>
    </source>
</evidence>
<feature type="compositionally biased region" description="Low complexity" evidence="5">
    <location>
        <begin position="521"/>
        <end position="542"/>
    </location>
</feature>
<gene>
    <name evidence="8" type="ORF">APTSU1_000694600</name>
</gene>
<evidence type="ECO:0000256" key="5">
    <source>
        <dbReference type="SAM" id="MobiDB-lite"/>
    </source>
</evidence>
<keyword evidence="6" id="KW-0812">Transmembrane</keyword>
<dbReference type="SMART" id="SM00409">
    <property type="entry name" value="IG"/>
    <property type="match status" value="4"/>
</dbReference>
<keyword evidence="6" id="KW-0472">Membrane</keyword>
<feature type="domain" description="Ig-like" evidence="7">
    <location>
        <begin position="127"/>
        <end position="189"/>
    </location>
</feature>
<evidence type="ECO:0000256" key="4">
    <source>
        <dbReference type="ARBA" id="ARBA00038222"/>
    </source>
</evidence>